<keyword evidence="2" id="KW-0805">Transcription regulation</keyword>
<dbReference type="InterPro" id="IPR015300">
    <property type="entry name" value="DNA-bd_pseudobarrel_sf"/>
</dbReference>
<dbReference type="EMBL" id="EQ974397">
    <property type="protein sequence ID" value="EEF29760.1"/>
    <property type="molecule type" value="Genomic_DNA"/>
</dbReference>
<dbReference type="Proteomes" id="UP000008311">
    <property type="component" value="Unassembled WGS sequence"/>
</dbReference>
<dbReference type="GO" id="GO:0003677">
    <property type="term" value="F:DNA binding"/>
    <property type="evidence" value="ECO:0007669"/>
    <property type="project" value="UniProtKB-KW"/>
</dbReference>
<dbReference type="SUPFAM" id="SSF101936">
    <property type="entry name" value="DNA-binding pseudobarrel domain"/>
    <property type="match status" value="1"/>
</dbReference>
<dbReference type="PANTHER" id="PTHR34269">
    <property type="entry name" value="TRANSCRIPTION FACTOR B3-DOMAIN FAMILY-RELATED"/>
    <property type="match status" value="1"/>
</dbReference>
<evidence type="ECO:0000256" key="5">
    <source>
        <dbReference type="ARBA" id="ARBA00023242"/>
    </source>
</evidence>
<accession>B9T310</accession>
<keyword evidence="5" id="KW-0539">Nucleus</keyword>
<keyword evidence="4" id="KW-0804">Transcription</keyword>
<proteinExistence type="predicted"/>
<evidence type="ECO:0000256" key="2">
    <source>
        <dbReference type="ARBA" id="ARBA00023015"/>
    </source>
</evidence>
<keyword evidence="3" id="KW-0238">DNA-binding</keyword>
<organism evidence="7 8">
    <name type="scientific">Ricinus communis</name>
    <name type="common">Castor bean</name>
    <dbReference type="NCBI Taxonomy" id="3988"/>
    <lineage>
        <taxon>Eukaryota</taxon>
        <taxon>Viridiplantae</taxon>
        <taxon>Streptophyta</taxon>
        <taxon>Embryophyta</taxon>
        <taxon>Tracheophyta</taxon>
        <taxon>Spermatophyta</taxon>
        <taxon>Magnoliopsida</taxon>
        <taxon>eudicotyledons</taxon>
        <taxon>Gunneridae</taxon>
        <taxon>Pentapetalae</taxon>
        <taxon>rosids</taxon>
        <taxon>fabids</taxon>
        <taxon>Malpighiales</taxon>
        <taxon>Euphorbiaceae</taxon>
        <taxon>Acalyphoideae</taxon>
        <taxon>Acalypheae</taxon>
        <taxon>Ricinus</taxon>
    </lineage>
</organism>
<keyword evidence="8" id="KW-1185">Reference proteome</keyword>
<evidence type="ECO:0000259" key="6">
    <source>
        <dbReference type="SMART" id="SM01019"/>
    </source>
</evidence>
<gene>
    <name evidence="7" type="ORF">RCOM_0351470</name>
</gene>
<evidence type="ECO:0000313" key="8">
    <source>
        <dbReference type="Proteomes" id="UP000008311"/>
    </source>
</evidence>
<dbReference type="AlphaFoldDB" id="B9T310"/>
<evidence type="ECO:0000256" key="4">
    <source>
        <dbReference type="ARBA" id="ARBA00023163"/>
    </source>
</evidence>
<dbReference type="SMART" id="SM01019">
    <property type="entry name" value="B3"/>
    <property type="match status" value="1"/>
</dbReference>
<name>B9T310_RICCO</name>
<comment type="subcellular location">
    <subcellularLocation>
        <location evidence="1">Nucleus</location>
    </subcellularLocation>
</comment>
<reference evidence="8" key="1">
    <citation type="journal article" date="2010" name="Nat. Biotechnol.">
        <title>Draft genome sequence of the oilseed species Ricinus communis.</title>
        <authorList>
            <person name="Chan A.P."/>
            <person name="Crabtree J."/>
            <person name="Zhao Q."/>
            <person name="Lorenzi H."/>
            <person name="Orvis J."/>
            <person name="Puiu D."/>
            <person name="Melake-Berhan A."/>
            <person name="Jones K.M."/>
            <person name="Redman J."/>
            <person name="Chen G."/>
            <person name="Cahoon E.B."/>
            <person name="Gedil M."/>
            <person name="Stanke M."/>
            <person name="Haas B.J."/>
            <person name="Wortman J.R."/>
            <person name="Fraser-Liggett C.M."/>
            <person name="Ravel J."/>
            <person name="Rabinowicz P.D."/>
        </authorList>
    </citation>
    <scope>NUCLEOTIDE SEQUENCE [LARGE SCALE GENOMIC DNA]</scope>
    <source>
        <strain evidence="8">cv. Hale</strain>
    </source>
</reference>
<evidence type="ECO:0000313" key="7">
    <source>
        <dbReference type="EMBL" id="EEF29760.1"/>
    </source>
</evidence>
<sequence>MIMERMQQQQPQQFLFFCPFGNSQLPTVNSKKRKDPDEEIQCEDEGSEVSSVVTLSCDYPTNNKKARSSESSSVADKPNLVSTELTLYDTSWTTTIKDPVSDSLARMREEFEREKHKEKVSTELTLYGDPCKKIRKIATCKIRKCPGIIKKILKESDLGSLCRLLVSTDLVKNHILPFMSNDVAENVNSNHGATVIFWDVDTATEHKLTLKKWISCESYMFKDGWTQEFVKRRNLKKGDEIGIFWDITSSRFNFAVIRRAP</sequence>
<dbReference type="CDD" id="cd10017">
    <property type="entry name" value="B3_DNA"/>
    <property type="match status" value="1"/>
</dbReference>
<dbReference type="InterPro" id="IPR051442">
    <property type="entry name" value="B3_domain"/>
</dbReference>
<dbReference type="PANTHER" id="PTHR34269:SF11">
    <property type="entry name" value="B3 DOMAIN PROTEIN"/>
    <property type="match status" value="1"/>
</dbReference>
<evidence type="ECO:0000256" key="3">
    <source>
        <dbReference type="ARBA" id="ARBA00023125"/>
    </source>
</evidence>
<feature type="domain" description="TF-B3" evidence="6">
    <location>
        <begin position="149"/>
        <end position="260"/>
    </location>
</feature>
<dbReference type="InParanoid" id="B9T310"/>
<evidence type="ECO:0000256" key="1">
    <source>
        <dbReference type="ARBA" id="ARBA00004123"/>
    </source>
</evidence>
<protein>
    <submittedName>
        <fullName evidence="7">Transcription factor, putative</fullName>
    </submittedName>
</protein>
<dbReference type="InterPro" id="IPR003340">
    <property type="entry name" value="B3_DNA-bd"/>
</dbReference>
<dbReference type="GO" id="GO:0005634">
    <property type="term" value="C:nucleus"/>
    <property type="evidence" value="ECO:0007669"/>
    <property type="project" value="UniProtKB-SubCell"/>
</dbReference>
<dbReference type="Gene3D" id="2.40.330.10">
    <property type="entry name" value="DNA-binding pseudobarrel domain"/>
    <property type="match status" value="1"/>
</dbReference>
<dbReference type="eggNOG" id="ENOG502S55S">
    <property type="taxonomic scope" value="Eukaryota"/>
</dbReference>